<dbReference type="EMBL" id="PVQB02000332">
    <property type="protein sequence ID" value="KAF4338751.1"/>
    <property type="molecule type" value="Genomic_DNA"/>
</dbReference>
<evidence type="ECO:0000259" key="10">
    <source>
        <dbReference type="Pfam" id="PF23358"/>
    </source>
</evidence>
<dbReference type="GO" id="GO:0016740">
    <property type="term" value="F:transferase activity"/>
    <property type="evidence" value="ECO:0007669"/>
    <property type="project" value="UniProtKB-KW"/>
</dbReference>
<keyword evidence="6" id="KW-1133">Transmembrane helix</keyword>
<proteinExistence type="inferred from homology"/>
<evidence type="ECO:0000256" key="2">
    <source>
        <dbReference type="ARBA" id="ARBA00004922"/>
    </source>
</evidence>
<feature type="signal peptide" evidence="8">
    <location>
        <begin position="1"/>
        <end position="18"/>
    </location>
</feature>
<dbReference type="OrthoDB" id="29105at2759"/>
<gene>
    <name evidence="11" type="ORF">FBEOM_7343</name>
</gene>
<comment type="caution">
    <text evidence="11">The sequence shown here is derived from an EMBL/GenBank/DDBJ whole genome shotgun (WGS) entry which is preliminary data.</text>
</comment>
<feature type="domain" description="OST48 N-terminal" evidence="9">
    <location>
        <begin position="25"/>
        <end position="284"/>
    </location>
</feature>
<keyword evidence="12" id="KW-1185">Reference proteome</keyword>
<accession>A0A9P5AHD6</accession>
<evidence type="ECO:0000256" key="1">
    <source>
        <dbReference type="ARBA" id="ARBA00004479"/>
    </source>
</evidence>
<dbReference type="Pfam" id="PF03345">
    <property type="entry name" value="OST48_N"/>
    <property type="match status" value="1"/>
</dbReference>
<dbReference type="GO" id="GO:0018279">
    <property type="term" value="P:protein N-linked glycosylation via asparagine"/>
    <property type="evidence" value="ECO:0007669"/>
    <property type="project" value="UniProtKB-UniRule"/>
</dbReference>
<feature type="chain" id="PRO_5040528143" description="Dolichyl-diphosphooligosaccharide--protein glycosyltransferase subunit WBP1" evidence="8">
    <location>
        <begin position="19"/>
        <end position="565"/>
    </location>
</feature>
<keyword evidence="11" id="KW-0808">Transferase</keyword>
<evidence type="ECO:0000256" key="7">
    <source>
        <dbReference type="ARBA" id="ARBA00023136"/>
    </source>
</evidence>
<dbReference type="GO" id="GO:0008250">
    <property type="term" value="C:oligosaccharyltransferase complex"/>
    <property type="evidence" value="ECO:0007669"/>
    <property type="project" value="TreeGrafter"/>
</dbReference>
<keyword evidence="4" id="KW-0812">Transmembrane</keyword>
<dbReference type="PANTHER" id="PTHR10830:SF0">
    <property type="entry name" value="DOLICHYL-DIPHOSPHOOLIGOSACCHARIDE--PROTEIN GLYCOSYLTRANSFERASE 48 KDA SUBUNIT"/>
    <property type="match status" value="1"/>
</dbReference>
<evidence type="ECO:0000256" key="3">
    <source>
        <dbReference type="ARBA" id="ARBA00008743"/>
    </source>
</evidence>
<keyword evidence="5 8" id="KW-0256">Endoplasmic reticulum</keyword>
<dbReference type="AlphaFoldDB" id="A0A9P5AHD6"/>
<evidence type="ECO:0000256" key="4">
    <source>
        <dbReference type="ARBA" id="ARBA00022692"/>
    </source>
</evidence>
<evidence type="ECO:0000256" key="8">
    <source>
        <dbReference type="RuleBase" id="RU361142"/>
    </source>
</evidence>
<comment type="pathway">
    <text evidence="2 8">Protein modification; protein glycosylation.</text>
</comment>
<dbReference type="PANTHER" id="PTHR10830">
    <property type="entry name" value="DOLICHYL-DIPHOSPHOOLIGOSACCHARIDE--PROTEIN GLYCOSYLTRANSFERASE 48 KDA SUBUNIT"/>
    <property type="match status" value="1"/>
</dbReference>
<protein>
    <recommendedName>
        <fullName evidence="8">Dolichyl-diphosphooligosaccharide--protein glycosyltransferase subunit WBP1</fullName>
        <shortName evidence="8">Oligosaccharyl transferase subunit WBP1</shortName>
    </recommendedName>
</protein>
<dbReference type="Pfam" id="PF23358">
    <property type="entry name" value="OST48_MD"/>
    <property type="match status" value="1"/>
</dbReference>
<keyword evidence="8" id="KW-0732">Signal</keyword>
<sequence>MRSLLSLVVFFFAALVSAVSTTGNRLLVILDTPKDKEAYTTFFRDLSERGYDITYETPKSNDVSLFKYGERIYDHLVFLPTKIKGLGPNLTPTAIVDFINAGGNILLTMSSTHKVPVTLVSVLDQLDITIPAERNAKVVDHFAYDAVSAAETHDTLVLDTPFNVRPGLKDYFEIPGAFLSVPHAIGHTLGSGPLLTPLLRAPPTAYSYNPKEQADTVEPDELFAAGRQLSLVTMFQARNSARVTVVGSAEMLQDKTFDTKVARKGGKATFPANKEFMTTLAGWTFQELGVLRVNKIEHHLKGDNETNPELYRIKNDVTYSISISEYAWNDWQPYQVPFDDRLQLEFSMLSPFHRISLEQVHVGEHEAVYGADFVLPDQHGIFNFMVNYKRPYLTYLEEKRTVSVRHMAHDEYPRSYVINGAWPGLTGISATIVGFLSFCIVWMYSQPISSLGFSLTTRGSGQANALATILDDARRCCLQIWLFGRLIITGQQIRISKLSLILQTDIYKAKPAPIENYIMQITSVYIPHERPMRGFAKEENYFTQREIIVTAATLGTCEEYMNEKR</sequence>
<organism evidence="11 12">
    <name type="scientific">Fusarium beomiforme</name>
    <dbReference type="NCBI Taxonomy" id="44412"/>
    <lineage>
        <taxon>Eukaryota</taxon>
        <taxon>Fungi</taxon>
        <taxon>Dikarya</taxon>
        <taxon>Ascomycota</taxon>
        <taxon>Pezizomycotina</taxon>
        <taxon>Sordariomycetes</taxon>
        <taxon>Hypocreomycetidae</taxon>
        <taxon>Hypocreales</taxon>
        <taxon>Nectriaceae</taxon>
        <taxon>Fusarium</taxon>
        <taxon>Fusarium burgessii species complex</taxon>
    </lineage>
</organism>
<dbReference type="InterPro" id="IPR005013">
    <property type="entry name" value="DDOST_48_kDa_subunit"/>
</dbReference>
<comment type="similarity">
    <text evidence="3 8">Belongs to the DDOST 48 kDa subunit family.</text>
</comment>
<evidence type="ECO:0000259" key="9">
    <source>
        <dbReference type="Pfam" id="PF03345"/>
    </source>
</evidence>
<reference evidence="11" key="2">
    <citation type="submission" date="2020-02" db="EMBL/GenBank/DDBJ databases">
        <title>Identification and distribution of gene clusters putatively required for synthesis of sphingolipid metabolism inhibitors in phylogenetically diverse species of the filamentous fungus Fusarium.</title>
        <authorList>
            <person name="Kim H.-S."/>
            <person name="Busman M."/>
            <person name="Brown D.W."/>
            <person name="Divon H."/>
            <person name="Uhlig S."/>
            <person name="Proctor R.H."/>
        </authorList>
    </citation>
    <scope>NUCLEOTIDE SEQUENCE</scope>
    <source>
        <strain evidence="11">NRRL 25174</strain>
    </source>
</reference>
<dbReference type="InterPro" id="IPR055459">
    <property type="entry name" value="OST48_MD"/>
</dbReference>
<evidence type="ECO:0000256" key="6">
    <source>
        <dbReference type="ARBA" id="ARBA00022989"/>
    </source>
</evidence>
<evidence type="ECO:0000256" key="5">
    <source>
        <dbReference type="ARBA" id="ARBA00022824"/>
    </source>
</evidence>
<evidence type="ECO:0000313" key="11">
    <source>
        <dbReference type="EMBL" id="KAF4338751.1"/>
    </source>
</evidence>
<evidence type="ECO:0000313" key="12">
    <source>
        <dbReference type="Proteomes" id="UP000730481"/>
    </source>
</evidence>
<name>A0A9P5AHD6_9HYPO</name>
<reference evidence="11" key="1">
    <citation type="journal article" date="2017" name="Mycologia">
        <title>Fusarium algeriense, sp. nov., a novel toxigenic crown rot pathogen of durum wheat from Algeria is nested in the Fusarium burgessii species complex.</title>
        <authorList>
            <person name="Laraba I."/>
            <person name="Keddad A."/>
            <person name="Boureghda H."/>
            <person name="Abdallah N."/>
            <person name="Vaughan M.M."/>
            <person name="Proctor R.H."/>
            <person name="Busman M."/>
            <person name="O'Donnell K."/>
        </authorList>
    </citation>
    <scope>NUCLEOTIDE SEQUENCE</scope>
    <source>
        <strain evidence="11">NRRL 25174</strain>
    </source>
</reference>
<keyword evidence="7" id="KW-0472">Membrane</keyword>
<comment type="subunit">
    <text evidence="8">Component of the oligosaccharyltransferase (OST) complex.</text>
</comment>
<comment type="function">
    <text evidence="8">Subunit of the oligosaccharyl transferase (OST) complex that catalyzes the initial transfer of a defined glycan (Glc(3)Man(9)GlcNAc(2) in eukaryotes) from the lipid carrier dolichol-pyrophosphate to an asparagine residue within an Asn-X-Ser/Thr consensus motif in nascent polypeptide chains, the first step in protein N-glycosylation. N-glycosylation occurs cotranslationally and the complex associates with the Sec61 complex at the channel-forming translocon complex that mediates protein translocation across the endoplasmic reticulum (ER).</text>
</comment>
<dbReference type="InterPro" id="IPR055457">
    <property type="entry name" value="OST48_N"/>
</dbReference>
<comment type="subcellular location">
    <subcellularLocation>
        <location evidence="8">Endoplasmic reticulum membrane</location>
        <topology evidence="8">Single-pass type I membrane protein</topology>
    </subcellularLocation>
    <subcellularLocation>
        <location evidence="1">Membrane</location>
        <topology evidence="1">Single-pass type I membrane protein</topology>
    </subcellularLocation>
</comment>
<feature type="domain" description="OST48 middle" evidence="10">
    <location>
        <begin position="301"/>
        <end position="445"/>
    </location>
</feature>
<dbReference type="Proteomes" id="UP000730481">
    <property type="component" value="Unassembled WGS sequence"/>
</dbReference>